<sequence>MNAADQKVLDEYAEIKKRADAVLRKAKEEEELIDLRRMIDPQQSPKENRFLGFQSSQGYEAELVVLNRKARLEERLVLTQKEALGIIDARLERINGS</sequence>
<protein>
    <submittedName>
        <fullName evidence="1">Uncharacterized protein</fullName>
    </submittedName>
</protein>
<reference evidence="1 2" key="1">
    <citation type="submission" date="2016-06" db="EMBL/GenBank/DDBJ databases">
        <title>Not all particles are equal: the selective enrichment of particle-associated bacteria from the Mediterranean Sea.</title>
        <authorList>
            <person name="Lopez-Perez M."/>
            <person name="Kimes N.E."/>
            <person name="Haro-Moreno J.M."/>
            <person name="Rodriguez-Valera F."/>
        </authorList>
    </citation>
    <scope>NUCLEOTIDE SEQUENCE [LARGE SCALE GENOMIC DNA]</scope>
</reference>
<proteinExistence type="predicted"/>
<organism evidence="1 2">
    <name type="scientific">Phage MedPE-SWcel-C56</name>
    <dbReference type="NCBI Taxonomy" id="1871314"/>
    <lineage>
        <taxon>Viruses</taxon>
        <taxon>Duplodnaviria</taxon>
        <taxon>Heunggongvirae</taxon>
        <taxon>Uroviricota</taxon>
        <taxon>Caudoviricetes</taxon>
        <taxon>Autographivirales</taxon>
        <taxon>Kafavirus</taxon>
        <taxon>Kafavirus SWcelC56</taxon>
    </lineage>
</organism>
<dbReference type="GeneID" id="54976451"/>
<accession>A0A1B1IY11</accession>
<evidence type="ECO:0000313" key="1">
    <source>
        <dbReference type="EMBL" id="ANS06211.1"/>
    </source>
</evidence>
<name>A0A1B1IY11_9CAUD</name>
<dbReference type="KEGG" id="vg:54976451"/>
<keyword evidence="2" id="KW-1185">Reference proteome</keyword>
<evidence type="ECO:0000313" key="2">
    <source>
        <dbReference type="Proteomes" id="UP000222126"/>
    </source>
</evidence>
<dbReference type="EMBL" id="KX397280">
    <property type="protein sequence ID" value="ANS06211.1"/>
    <property type="molecule type" value="Genomic_DNA"/>
</dbReference>
<dbReference type="RefSeq" id="YP_009786375.1">
    <property type="nucleotide sequence ID" value="NC_047768.1"/>
</dbReference>
<dbReference type="Proteomes" id="UP000222126">
    <property type="component" value="Segment"/>
</dbReference>